<protein>
    <submittedName>
        <fullName evidence="1">Uncharacterized protein</fullName>
    </submittedName>
</protein>
<dbReference type="Proteomes" id="UP001153076">
    <property type="component" value="Unassembled WGS sequence"/>
</dbReference>
<evidence type="ECO:0000313" key="1">
    <source>
        <dbReference type="EMBL" id="KAJ8427064.1"/>
    </source>
</evidence>
<reference evidence="1" key="1">
    <citation type="submission" date="2022-04" db="EMBL/GenBank/DDBJ databases">
        <title>Carnegiea gigantea Genome sequencing and assembly v2.</title>
        <authorList>
            <person name="Copetti D."/>
            <person name="Sanderson M.J."/>
            <person name="Burquez A."/>
            <person name="Wojciechowski M.F."/>
        </authorList>
    </citation>
    <scope>NUCLEOTIDE SEQUENCE</scope>
    <source>
        <strain evidence="1">SGP5-SGP5p</strain>
        <tissue evidence="1">Aerial part</tissue>
    </source>
</reference>
<dbReference type="AlphaFoldDB" id="A0A9Q1GWZ7"/>
<gene>
    <name evidence="1" type="ORF">Cgig2_006741</name>
</gene>
<evidence type="ECO:0000313" key="2">
    <source>
        <dbReference type="Proteomes" id="UP001153076"/>
    </source>
</evidence>
<organism evidence="1 2">
    <name type="scientific">Carnegiea gigantea</name>
    <dbReference type="NCBI Taxonomy" id="171969"/>
    <lineage>
        <taxon>Eukaryota</taxon>
        <taxon>Viridiplantae</taxon>
        <taxon>Streptophyta</taxon>
        <taxon>Embryophyta</taxon>
        <taxon>Tracheophyta</taxon>
        <taxon>Spermatophyta</taxon>
        <taxon>Magnoliopsida</taxon>
        <taxon>eudicotyledons</taxon>
        <taxon>Gunneridae</taxon>
        <taxon>Pentapetalae</taxon>
        <taxon>Caryophyllales</taxon>
        <taxon>Cactineae</taxon>
        <taxon>Cactaceae</taxon>
        <taxon>Cactoideae</taxon>
        <taxon>Echinocereeae</taxon>
        <taxon>Carnegiea</taxon>
    </lineage>
</organism>
<comment type="caution">
    <text evidence="1">The sequence shown here is derived from an EMBL/GenBank/DDBJ whole genome shotgun (WGS) entry which is preliminary data.</text>
</comment>
<accession>A0A9Q1GWZ7</accession>
<proteinExistence type="predicted"/>
<sequence>MNESWNVPFNVTHDLNRWREDSKEPKERKMPEIIQVTFYAMTAAYVEKLGVLPRIVANVIERALEDLKWYSFEVWLTIHRKELLVTSQRELSTELWPRGVFLEARLHARNAPSTYYKMVVVEIAHSGAKGVGHDLGVVPYYPHSAVGLKLRLCPTASSPKWGYRHWGQPWHRTILTLAPSGAKGVEDGRGRRPVVLSPQWGWRCWGRSWGHALLSLAPSGAGNVRDSHGAAACYP</sequence>
<keyword evidence="2" id="KW-1185">Reference proteome</keyword>
<dbReference type="EMBL" id="JAKOGI010001195">
    <property type="protein sequence ID" value="KAJ8427064.1"/>
    <property type="molecule type" value="Genomic_DNA"/>
</dbReference>
<name>A0A9Q1GWZ7_9CARY</name>